<organism evidence="3 4">
    <name type="scientific">Chaetomium fimeti</name>
    <dbReference type="NCBI Taxonomy" id="1854472"/>
    <lineage>
        <taxon>Eukaryota</taxon>
        <taxon>Fungi</taxon>
        <taxon>Dikarya</taxon>
        <taxon>Ascomycota</taxon>
        <taxon>Pezizomycotina</taxon>
        <taxon>Sordariomycetes</taxon>
        <taxon>Sordariomycetidae</taxon>
        <taxon>Sordariales</taxon>
        <taxon>Chaetomiaceae</taxon>
        <taxon>Chaetomium</taxon>
    </lineage>
</organism>
<evidence type="ECO:0000256" key="2">
    <source>
        <dbReference type="SAM" id="SignalP"/>
    </source>
</evidence>
<accession>A0AAE0HJ39</accession>
<reference evidence="3" key="1">
    <citation type="journal article" date="2023" name="Mol. Phylogenet. Evol.">
        <title>Genome-scale phylogeny and comparative genomics of the fungal order Sordariales.</title>
        <authorList>
            <person name="Hensen N."/>
            <person name="Bonometti L."/>
            <person name="Westerberg I."/>
            <person name="Brannstrom I.O."/>
            <person name="Guillou S."/>
            <person name="Cros-Aarteil S."/>
            <person name="Calhoun S."/>
            <person name="Haridas S."/>
            <person name="Kuo A."/>
            <person name="Mondo S."/>
            <person name="Pangilinan J."/>
            <person name="Riley R."/>
            <person name="LaButti K."/>
            <person name="Andreopoulos B."/>
            <person name="Lipzen A."/>
            <person name="Chen C."/>
            <person name="Yan M."/>
            <person name="Daum C."/>
            <person name="Ng V."/>
            <person name="Clum A."/>
            <person name="Steindorff A."/>
            <person name="Ohm R.A."/>
            <person name="Martin F."/>
            <person name="Silar P."/>
            <person name="Natvig D.O."/>
            <person name="Lalanne C."/>
            <person name="Gautier V."/>
            <person name="Ament-Velasquez S.L."/>
            <person name="Kruys A."/>
            <person name="Hutchinson M.I."/>
            <person name="Powell A.J."/>
            <person name="Barry K."/>
            <person name="Miller A.N."/>
            <person name="Grigoriev I.V."/>
            <person name="Debuchy R."/>
            <person name="Gladieux P."/>
            <person name="Hiltunen Thoren M."/>
            <person name="Johannesson H."/>
        </authorList>
    </citation>
    <scope>NUCLEOTIDE SEQUENCE</scope>
    <source>
        <strain evidence="3">CBS 168.71</strain>
    </source>
</reference>
<evidence type="ECO:0000313" key="4">
    <source>
        <dbReference type="Proteomes" id="UP001278766"/>
    </source>
</evidence>
<keyword evidence="2" id="KW-0732">Signal</keyword>
<dbReference type="GeneID" id="87834989"/>
<dbReference type="RefSeq" id="XP_062661022.1">
    <property type="nucleotide sequence ID" value="XM_062798041.1"/>
</dbReference>
<gene>
    <name evidence="3" type="ORF">B0H64DRAFT_125458</name>
</gene>
<feature type="chain" id="PRO_5041899864" evidence="2">
    <location>
        <begin position="24"/>
        <end position="159"/>
    </location>
</feature>
<sequence>MRLHHHHATPLFPGFPLPLAALAAPTSPVGRDWKGGNPPQGGQGATTDNPVRGPVQSRCHPETASVRTPVVDCVRFRSSGSDGCLVYDPLRGCFGRTILGFMYPPGWFSSVRSPAAVASLTGSGFLGWGLFVSPTSFHPQPVLPNKIHIINNTDAGQPP</sequence>
<evidence type="ECO:0000256" key="1">
    <source>
        <dbReference type="SAM" id="MobiDB-lite"/>
    </source>
</evidence>
<evidence type="ECO:0000313" key="3">
    <source>
        <dbReference type="EMBL" id="KAK3297508.1"/>
    </source>
</evidence>
<reference evidence="3" key="2">
    <citation type="submission" date="2023-06" db="EMBL/GenBank/DDBJ databases">
        <authorList>
            <consortium name="Lawrence Berkeley National Laboratory"/>
            <person name="Haridas S."/>
            <person name="Hensen N."/>
            <person name="Bonometti L."/>
            <person name="Westerberg I."/>
            <person name="Brannstrom I.O."/>
            <person name="Guillou S."/>
            <person name="Cros-Aarteil S."/>
            <person name="Calhoun S."/>
            <person name="Kuo A."/>
            <person name="Mondo S."/>
            <person name="Pangilinan J."/>
            <person name="Riley R."/>
            <person name="Labutti K."/>
            <person name="Andreopoulos B."/>
            <person name="Lipzen A."/>
            <person name="Chen C."/>
            <person name="Yanf M."/>
            <person name="Daum C."/>
            <person name="Ng V."/>
            <person name="Clum A."/>
            <person name="Steindorff A."/>
            <person name="Ohm R."/>
            <person name="Martin F."/>
            <person name="Silar P."/>
            <person name="Natvig D."/>
            <person name="Lalanne C."/>
            <person name="Gautier V."/>
            <person name="Ament-Velasquez S.L."/>
            <person name="Kruys A."/>
            <person name="Hutchinson M.I."/>
            <person name="Powell A.J."/>
            <person name="Barry K."/>
            <person name="Miller A.N."/>
            <person name="Grigoriev I.V."/>
            <person name="Debuchy R."/>
            <person name="Gladieux P."/>
            <person name="Thoren M.H."/>
            <person name="Johannesson H."/>
        </authorList>
    </citation>
    <scope>NUCLEOTIDE SEQUENCE</scope>
    <source>
        <strain evidence="3">CBS 168.71</strain>
    </source>
</reference>
<feature type="signal peptide" evidence="2">
    <location>
        <begin position="1"/>
        <end position="23"/>
    </location>
</feature>
<protein>
    <submittedName>
        <fullName evidence="3">Uncharacterized protein</fullName>
    </submittedName>
</protein>
<feature type="region of interest" description="Disordered" evidence="1">
    <location>
        <begin position="28"/>
        <end position="62"/>
    </location>
</feature>
<comment type="caution">
    <text evidence="3">The sequence shown here is derived from an EMBL/GenBank/DDBJ whole genome shotgun (WGS) entry which is preliminary data.</text>
</comment>
<name>A0AAE0HJ39_9PEZI</name>
<keyword evidence="4" id="KW-1185">Reference proteome</keyword>
<dbReference type="EMBL" id="JAUEPN010000003">
    <property type="protein sequence ID" value="KAK3297508.1"/>
    <property type="molecule type" value="Genomic_DNA"/>
</dbReference>
<proteinExistence type="predicted"/>
<dbReference type="Proteomes" id="UP001278766">
    <property type="component" value="Unassembled WGS sequence"/>
</dbReference>
<dbReference type="AlphaFoldDB" id="A0AAE0HJ39"/>